<gene>
    <name evidence="2" type="ORF">VW23_024810</name>
</gene>
<keyword evidence="1" id="KW-1133">Transmembrane helix</keyword>
<feature type="transmembrane region" description="Helical" evidence="1">
    <location>
        <begin position="20"/>
        <end position="40"/>
    </location>
</feature>
<protein>
    <submittedName>
        <fullName evidence="2">Uncharacterized protein</fullName>
    </submittedName>
</protein>
<sequence>MSEDPKKPDSPFRLNRSRILLLLFGALLLTYIISAMLGGLGNYQMLKESATQPAAETTSTSP</sequence>
<dbReference type="Proteomes" id="UP000095463">
    <property type="component" value="Unassembled WGS sequence"/>
</dbReference>
<keyword evidence="3" id="KW-1185">Reference proteome</keyword>
<dbReference type="AlphaFoldDB" id="A0A1E5XM00"/>
<keyword evidence="1" id="KW-0812">Transmembrane</keyword>
<organism evidence="2 3">
    <name type="scientific">Devosia insulae DS-56</name>
    <dbReference type="NCBI Taxonomy" id="1116389"/>
    <lineage>
        <taxon>Bacteria</taxon>
        <taxon>Pseudomonadati</taxon>
        <taxon>Pseudomonadota</taxon>
        <taxon>Alphaproteobacteria</taxon>
        <taxon>Hyphomicrobiales</taxon>
        <taxon>Devosiaceae</taxon>
        <taxon>Devosia</taxon>
    </lineage>
</organism>
<dbReference type="OrthoDB" id="7951181at2"/>
<reference evidence="2 3" key="1">
    <citation type="journal article" date="2015" name="Genome Announc.">
        <title>Genome Assemblies of Three Soil-Associated Devosia species: D. insulae, D. limi, and D. soli.</title>
        <authorList>
            <person name="Hassan Y.I."/>
            <person name="Lepp D."/>
            <person name="Zhou T."/>
        </authorList>
    </citation>
    <scope>NUCLEOTIDE SEQUENCE [LARGE SCALE GENOMIC DNA]</scope>
    <source>
        <strain evidence="2 3">DS-56</strain>
    </source>
</reference>
<evidence type="ECO:0000313" key="2">
    <source>
        <dbReference type="EMBL" id="OEO29605.1"/>
    </source>
</evidence>
<dbReference type="EMBL" id="LAJE02000275">
    <property type="protein sequence ID" value="OEO29605.1"/>
    <property type="molecule type" value="Genomic_DNA"/>
</dbReference>
<keyword evidence="1" id="KW-0472">Membrane</keyword>
<evidence type="ECO:0000313" key="3">
    <source>
        <dbReference type="Proteomes" id="UP000095463"/>
    </source>
</evidence>
<comment type="caution">
    <text evidence="2">The sequence shown here is derived from an EMBL/GenBank/DDBJ whole genome shotgun (WGS) entry which is preliminary data.</text>
</comment>
<proteinExistence type="predicted"/>
<evidence type="ECO:0000256" key="1">
    <source>
        <dbReference type="SAM" id="Phobius"/>
    </source>
</evidence>
<name>A0A1E5XM00_9HYPH</name>
<dbReference type="RefSeq" id="WP_069911160.1">
    <property type="nucleotide sequence ID" value="NZ_LAJE02000275.1"/>
</dbReference>
<accession>A0A1E5XM00</accession>